<sequence>MKLKHFRFNVAILVAIALLIASFGIASAQQPAYNTPFVTSITYQNVGSGTATIQFQFYNEKSGTSINVTRTLNAGASDSMFVGGLTGSEALPSNFLGSAVLGSNQPIVATLVQVPQSSTVRNRPLSNGFSTATSNVLLATVLKNQFNTTSKFSIQNTDSVPVDITLTIYQVGSSTPIATLTETNIPPGAAKYYDMGTIAGLPFSVNGSATVSAVRSGTSTPANIVGSVLELSTNSVQATAFEGVSAGANTVYVATALCQLAGTNASTAYAVQNVGTAATNVTVTYSPGGATQTKTIQPGAKQSFLACDVNSPNYSGAATLTSSQPIVVIAKAFAAPSFSTAFLGEAQGASKLALPYVRYTSNANFATGTRQRAFIAIQNVGTSTVNNVTVSYRDKLGNVIGTHTIPSIAPGAKANSNATLATGDSAKLLEFGNPEANPGGGFGGGAVIEGPAGSQLIAVVRIQTFDPNTGASVAEDYNGIPIQ</sequence>
<dbReference type="RefSeq" id="WP_014431880.1">
    <property type="nucleotide sequence ID" value="NC_017079.1"/>
</dbReference>
<evidence type="ECO:0000256" key="1">
    <source>
        <dbReference type="SAM" id="SignalP"/>
    </source>
</evidence>
<accession>I0I052</accession>
<evidence type="ECO:0000313" key="3">
    <source>
        <dbReference type="Proteomes" id="UP000007880"/>
    </source>
</evidence>
<feature type="signal peptide" evidence="1">
    <location>
        <begin position="1"/>
        <end position="28"/>
    </location>
</feature>
<dbReference type="KEGG" id="cap:CLDAP_06000"/>
<dbReference type="AlphaFoldDB" id="I0I052"/>
<dbReference type="OrthoDB" id="142887at2"/>
<dbReference type="Proteomes" id="UP000007880">
    <property type="component" value="Chromosome"/>
</dbReference>
<proteinExistence type="predicted"/>
<dbReference type="HOGENOM" id="CLU_564618_0_0_0"/>
<reference evidence="2 3" key="1">
    <citation type="submission" date="2012-02" db="EMBL/GenBank/DDBJ databases">
        <title>Complete genome sequence of Caldilinea aerophila DSM 14535 (= NBRC 102666).</title>
        <authorList>
            <person name="Oguchi A."/>
            <person name="Hosoyama A."/>
            <person name="Sekine M."/>
            <person name="Fukai R."/>
            <person name="Kato Y."/>
            <person name="Nakamura S."/>
            <person name="Hanada S."/>
            <person name="Yamazaki S."/>
            <person name="Fujita N."/>
        </authorList>
    </citation>
    <scope>NUCLEOTIDE SEQUENCE [LARGE SCALE GENOMIC DNA]</scope>
    <source>
        <strain evidence="3">DSM 14535 / JCM 11387 / NBRC 104270 / STL-6-O1</strain>
    </source>
</reference>
<dbReference type="EMBL" id="AP012337">
    <property type="protein sequence ID" value="BAL98639.1"/>
    <property type="molecule type" value="Genomic_DNA"/>
</dbReference>
<dbReference type="PATRIC" id="fig|926550.5.peg.633"/>
<keyword evidence="3" id="KW-1185">Reference proteome</keyword>
<organism evidence="2 3">
    <name type="scientific">Caldilinea aerophila (strain DSM 14535 / JCM 11387 / NBRC 104270 / STL-6-O1)</name>
    <dbReference type="NCBI Taxonomy" id="926550"/>
    <lineage>
        <taxon>Bacteria</taxon>
        <taxon>Bacillati</taxon>
        <taxon>Chloroflexota</taxon>
        <taxon>Caldilineae</taxon>
        <taxon>Caldilineales</taxon>
        <taxon>Caldilineaceae</taxon>
        <taxon>Caldilinea</taxon>
    </lineage>
</organism>
<evidence type="ECO:0008006" key="4">
    <source>
        <dbReference type="Google" id="ProtNLM"/>
    </source>
</evidence>
<evidence type="ECO:0000313" key="2">
    <source>
        <dbReference type="EMBL" id="BAL98639.1"/>
    </source>
</evidence>
<protein>
    <recommendedName>
        <fullName evidence="4">CARDB domain-containing protein</fullName>
    </recommendedName>
</protein>
<gene>
    <name evidence="2" type="ordered locus">CLDAP_06000</name>
</gene>
<keyword evidence="1" id="KW-0732">Signal</keyword>
<name>I0I052_CALAS</name>
<feature type="chain" id="PRO_5003628699" description="CARDB domain-containing protein" evidence="1">
    <location>
        <begin position="29"/>
        <end position="483"/>
    </location>
</feature>